<proteinExistence type="predicted"/>
<reference evidence="2" key="1">
    <citation type="journal article" date="2014" name="Proc. Natl. Acad. Sci. U.S.A.">
        <title>Extensive sampling of basidiomycete genomes demonstrates inadequacy of the white-rot/brown-rot paradigm for wood decay fungi.</title>
        <authorList>
            <person name="Riley R."/>
            <person name="Salamov A.A."/>
            <person name="Brown D.W."/>
            <person name="Nagy L.G."/>
            <person name="Floudas D."/>
            <person name="Held B.W."/>
            <person name="Levasseur A."/>
            <person name="Lombard V."/>
            <person name="Morin E."/>
            <person name="Otillar R."/>
            <person name="Lindquist E.A."/>
            <person name="Sun H."/>
            <person name="LaButti K.M."/>
            <person name="Schmutz J."/>
            <person name="Jabbour D."/>
            <person name="Luo H."/>
            <person name="Baker S.E."/>
            <person name="Pisabarro A.G."/>
            <person name="Walton J.D."/>
            <person name="Blanchette R.A."/>
            <person name="Henrissat B."/>
            <person name="Martin F."/>
            <person name="Cullen D."/>
            <person name="Hibbett D.S."/>
            <person name="Grigoriev I.V."/>
        </authorList>
    </citation>
    <scope>NUCLEOTIDE SEQUENCE [LARGE SCALE GENOMIC DNA]</scope>
    <source>
        <strain evidence="2">CBS 339.88</strain>
    </source>
</reference>
<dbReference type="Proteomes" id="UP000027222">
    <property type="component" value="Unassembled WGS sequence"/>
</dbReference>
<keyword evidence="2" id="KW-1185">Reference proteome</keyword>
<dbReference type="HOGENOM" id="CLU_650601_0_0_1"/>
<sequence length="422" mass="47301">MLPSFGCTPIPPAPSPLLPAELVGLILETTLATTDIATISSLALVSHSFRMYANSNRFSMIFLNPEESKIISLRRLIDLEMSIPTMHNVRVTSFIIYLDVDIHVSASAELYASLAIIMRNLFRSPTNRLGRPSDSSRRFAFSYVEEDHTLEWHNIDSDFMSAFHNLCRNSALTTLELKNIRNIPRGLLKGSTIKHLTYESLDPPVNPGKSRPSEVCDEGPILIESLTTDHVFSFFEILNDPPLSPRLACSRLKRLQSELWHDEKSFIGTAEILAVAESLEWLKLCYYGEAPSSQAPFEFGHLSKLDTLVIGYCGPPEDHYPNGISRTLIDLLVFDVPPALSNIVFDVSGCENIELPRGMAIVEDIVEHIYLELTINSSVGRNVDEELDLESLREKANAYMLKFVKPLGSGTRLKLLFQMTIF</sequence>
<evidence type="ECO:0000313" key="1">
    <source>
        <dbReference type="EMBL" id="KDR81000.1"/>
    </source>
</evidence>
<protein>
    <recommendedName>
        <fullName evidence="3">F-box domain-containing protein</fullName>
    </recommendedName>
</protein>
<dbReference type="EMBL" id="KL142371">
    <property type="protein sequence ID" value="KDR81000.1"/>
    <property type="molecule type" value="Genomic_DNA"/>
</dbReference>
<organism evidence="1 2">
    <name type="scientific">Galerina marginata (strain CBS 339.88)</name>
    <dbReference type="NCBI Taxonomy" id="685588"/>
    <lineage>
        <taxon>Eukaryota</taxon>
        <taxon>Fungi</taxon>
        <taxon>Dikarya</taxon>
        <taxon>Basidiomycota</taxon>
        <taxon>Agaricomycotina</taxon>
        <taxon>Agaricomycetes</taxon>
        <taxon>Agaricomycetidae</taxon>
        <taxon>Agaricales</taxon>
        <taxon>Agaricineae</taxon>
        <taxon>Strophariaceae</taxon>
        <taxon>Galerina</taxon>
    </lineage>
</organism>
<accession>A0A067TCT3</accession>
<gene>
    <name evidence="1" type="ORF">GALMADRAFT_1119041</name>
</gene>
<dbReference type="AlphaFoldDB" id="A0A067TCT3"/>
<name>A0A067TCT3_GALM3</name>
<evidence type="ECO:0000313" key="2">
    <source>
        <dbReference type="Proteomes" id="UP000027222"/>
    </source>
</evidence>
<dbReference type="OrthoDB" id="3131666at2759"/>
<evidence type="ECO:0008006" key="3">
    <source>
        <dbReference type="Google" id="ProtNLM"/>
    </source>
</evidence>